<dbReference type="RefSeq" id="WP_132674297.1">
    <property type="nucleotide sequence ID" value="NZ_SMKS01000017.1"/>
</dbReference>
<dbReference type="GO" id="GO:0003700">
    <property type="term" value="F:DNA-binding transcription factor activity"/>
    <property type="evidence" value="ECO:0007669"/>
    <property type="project" value="TreeGrafter"/>
</dbReference>
<evidence type="ECO:0000256" key="3">
    <source>
        <dbReference type="ARBA" id="ARBA00023163"/>
    </source>
</evidence>
<keyword evidence="2 4" id="KW-0238">DNA-binding</keyword>
<organism evidence="6 7">
    <name type="scientific">Saccharopolyspora terrae</name>
    <dbReference type="NCBI Taxonomy" id="2530384"/>
    <lineage>
        <taxon>Bacteria</taxon>
        <taxon>Bacillati</taxon>
        <taxon>Actinomycetota</taxon>
        <taxon>Actinomycetes</taxon>
        <taxon>Pseudonocardiales</taxon>
        <taxon>Pseudonocardiaceae</taxon>
        <taxon>Saccharopolyspora</taxon>
    </lineage>
</organism>
<evidence type="ECO:0000256" key="4">
    <source>
        <dbReference type="PROSITE-ProRule" id="PRU00335"/>
    </source>
</evidence>
<reference evidence="6 7" key="1">
    <citation type="submission" date="2019-03" db="EMBL/GenBank/DDBJ databases">
        <title>Draft genome sequences of novel Actinobacteria.</title>
        <authorList>
            <person name="Sahin N."/>
            <person name="Ay H."/>
            <person name="Saygin H."/>
        </authorList>
    </citation>
    <scope>NUCLEOTIDE SEQUENCE [LARGE SCALE GENOMIC DNA]</scope>
    <source>
        <strain evidence="6 7">16K309</strain>
    </source>
</reference>
<protein>
    <submittedName>
        <fullName evidence="6">TetR/AcrR family transcriptional regulator</fullName>
    </submittedName>
</protein>
<keyword evidence="7" id="KW-1185">Reference proteome</keyword>
<evidence type="ECO:0000313" key="6">
    <source>
        <dbReference type="EMBL" id="TDD06338.1"/>
    </source>
</evidence>
<dbReference type="AlphaFoldDB" id="A0A4R4VKQ3"/>
<dbReference type="PANTHER" id="PTHR30055:SF234">
    <property type="entry name" value="HTH-TYPE TRANSCRIPTIONAL REGULATOR BETI"/>
    <property type="match status" value="1"/>
</dbReference>
<evidence type="ECO:0000259" key="5">
    <source>
        <dbReference type="PROSITE" id="PS50977"/>
    </source>
</evidence>
<dbReference type="EMBL" id="SMKS01000017">
    <property type="protein sequence ID" value="TDD06338.1"/>
    <property type="molecule type" value="Genomic_DNA"/>
</dbReference>
<comment type="caution">
    <text evidence="6">The sequence shown here is derived from an EMBL/GenBank/DDBJ whole genome shotgun (WGS) entry which is preliminary data.</text>
</comment>
<dbReference type="InterPro" id="IPR001647">
    <property type="entry name" value="HTH_TetR"/>
</dbReference>
<accession>A0A4R4VKQ3</accession>
<dbReference type="Pfam" id="PF18556">
    <property type="entry name" value="TetR_C_35"/>
    <property type="match status" value="1"/>
</dbReference>
<keyword evidence="1" id="KW-0805">Transcription regulation</keyword>
<dbReference type="Proteomes" id="UP000295674">
    <property type="component" value="Unassembled WGS sequence"/>
</dbReference>
<dbReference type="SUPFAM" id="SSF46689">
    <property type="entry name" value="Homeodomain-like"/>
    <property type="match status" value="1"/>
</dbReference>
<dbReference type="GO" id="GO:0000976">
    <property type="term" value="F:transcription cis-regulatory region binding"/>
    <property type="evidence" value="ECO:0007669"/>
    <property type="project" value="TreeGrafter"/>
</dbReference>
<dbReference type="Pfam" id="PF00440">
    <property type="entry name" value="TetR_N"/>
    <property type="match status" value="1"/>
</dbReference>
<dbReference type="InterPro" id="IPR050109">
    <property type="entry name" value="HTH-type_TetR-like_transc_reg"/>
</dbReference>
<feature type="DNA-binding region" description="H-T-H motif" evidence="4">
    <location>
        <begin position="37"/>
        <end position="56"/>
    </location>
</feature>
<evidence type="ECO:0000256" key="1">
    <source>
        <dbReference type="ARBA" id="ARBA00023015"/>
    </source>
</evidence>
<dbReference type="Gene3D" id="1.10.357.10">
    <property type="entry name" value="Tetracycline Repressor, domain 2"/>
    <property type="match status" value="1"/>
</dbReference>
<dbReference type="InterPro" id="IPR040611">
    <property type="entry name" value="AlkX_C"/>
</dbReference>
<name>A0A4R4VKQ3_9PSEU</name>
<evidence type="ECO:0000256" key="2">
    <source>
        <dbReference type="ARBA" id="ARBA00023125"/>
    </source>
</evidence>
<feature type="domain" description="HTH tetR-type" evidence="5">
    <location>
        <begin position="14"/>
        <end position="74"/>
    </location>
</feature>
<dbReference type="OrthoDB" id="4371863at2"/>
<dbReference type="InterPro" id="IPR009057">
    <property type="entry name" value="Homeodomain-like_sf"/>
</dbReference>
<keyword evidence="3" id="KW-0804">Transcription</keyword>
<dbReference type="PROSITE" id="PS50977">
    <property type="entry name" value="HTH_TETR_2"/>
    <property type="match status" value="1"/>
</dbReference>
<evidence type="ECO:0000313" key="7">
    <source>
        <dbReference type="Proteomes" id="UP000295674"/>
    </source>
</evidence>
<sequence length="197" mass="21318">MDAKDTPAHHTGEVTLRNRIVQAATAITSTNGWSSVTMGLLAETIGVSRQTIYNEIGSKHQLAEEVVFTELQHFLALVDGAFQSHPDDLVAALRTACRDVLVRSAESPLIHAIVSTSHGARHELLPLLTTQSATLIDTAKSVLQNRISPMTRPLAEKELATATDVLVRTILSHVMQPSASPDETADNMAWLARQLLA</sequence>
<proteinExistence type="predicted"/>
<dbReference type="PANTHER" id="PTHR30055">
    <property type="entry name" value="HTH-TYPE TRANSCRIPTIONAL REGULATOR RUTR"/>
    <property type="match status" value="1"/>
</dbReference>
<gene>
    <name evidence="6" type="ORF">E1181_12605</name>
</gene>